<comment type="caution">
    <text evidence="4">The sequence shown here is derived from an EMBL/GenBank/DDBJ whole genome shotgun (WGS) entry which is preliminary data.</text>
</comment>
<feature type="coiled-coil region" evidence="1">
    <location>
        <begin position="179"/>
        <end position="206"/>
    </location>
</feature>
<dbReference type="InterPro" id="IPR045255">
    <property type="entry name" value="RanBP1-like"/>
</dbReference>
<evidence type="ECO:0000256" key="2">
    <source>
        <dbReference type="SAM" id="MobiDB-lite"/>
    </source>
</evidence>
<organism evidence="4 5">
    <name type="scientific">Rhipicephalus microplus</name>
    <name type="common">Cattle tick</name>
    <name type="synonym">Boophilus microplus</name>
    <dbReference type="NCBI Taxonomy" id="6941"/>
    <lineage>
        <taxon>Eukaryota</taxon>
        <taxon>Metazoa</taxon>
        <taxon>Ecdysozoa</taxon>
        <taxon>Arthropoda</taxon>
        <taxon>Chelicerata</taxon>
        <taxon>Arachnida</taxon>
        <taxon>Acari</taxon>
        <taxon>Parasitiformes</taxon>
        <taxon>Ixodida</taxon>
        <taxon>Ixodoidea</taxon>
        <taxon>Ixodidae</taxon>
        <taxon>Rhipicephalinae</taxon>
        <taxon>Rhipicephalus</taxon>
        <taxon>Boophilus</taxon>
    </lineage>
</organism>
<protein>
    <recommendedName>
        <fullName evidence="3">RanBD1 domain-containing protein</fullName>
    </recommendedName>
</protein>
<reference evidence="4" key="1">
    <citation type="journal article" date="2020" name="Cell">
        <title>Large-Scale Comparative Analyses of Tick Genomes Elucidate Their Genetic Diversity and Vector Capacities.</title>
        <authorList>
            <consortium name="Tick Genome and Microbiome Consortium (TIGMIC)"/>
            <person name="Jia N."/>
            <person name="Wang J."/>
            <person name="Shi W."/>
            <person name="Du L."/>
            <person name="Sun Y."/>
            <person name="Zhan W."/>
            <person name="Jiang J.F."/>
            <person name="Wang Q."/>
            <person name="Zhang B."/>
            <person name="Ji P."/>
            <person name="Bell-Sakyi L."/>
            <person name="Cui X.M."/>
            <person name="Yuan T.T."/>
            <person name="Jiang B.G."/>
            <person name="Yang W.F."/>
            <person name="Lam T.T."/>
            <person name="Chang Q.C."/>
            <person name="Ding S.J."/>
            <person name="Wang X.J."/>
            <person name="Zhu J.G."/>
            <person name="Ruan X.D."/>
            <person name="Zhao L."/>
            <person name="Wei J.T."/>
            <person name="Ye R.Z."/>
            <person name="Que T.C."/>
            <person name="Du C.H."/>
            <person name="Zhou Y.H."/>
            <person name="Cheng J.X."/>
            <person name="Dai P.F."/>
            <person name="Guo W.B."/>
            <person name="Han X.H."/>
            <person name="Huang E.J."/>
            <person name="Li L.F."/>
            <person name="Wei W."/>
            <person name="Gao Y.C."/>
            <person name="Liu J.Z."/>
            <person name="Shao H.Z."/>
            <person name="Wang X."/>
            <person name="Wang C.C."/>
            <person name="Yang T.C."/>
            <person name="Huo Q.B."/>
            <person name="Li W."/>
            <person name="Chen H.Y."/>
            <person name="Chen S.E."/>
            <person name="Zhou L.G."/>
            <person name="Ni X.B."/>
            <person name="Tian J.H."/>
            <person name="Sheng Y."/>
            <person name="Liu T."/>
            <person name="Pan Y.S."/>
            <person name="Xia L.Y."/>
            <person name="Li J."/>
            <person name="Zhao F."/>
            <person name="Cao W.C."/>
        </authorList>
    </citation>
    <scope>NUCLEOTIDE SEQUENCE</scope>
    <source>
        <strain evidence="4">Rmic-2018</strain>
    </source>
</reference>
<accession>A0A9J6F321</accession>
<dbReference type="InterPro" id="IPR000156">
    <property type="entry name" value="Ran_bind_dom"/>
</dbReference>
<proteinExistence type="predicted"/>
<evidence type="ECO:0000313" key="5">
    <source>
        <dbReference type="Proteomes" id="UP000821866"/>
    </source>
</evidence>
<keyword evidence="1" id="KW-0175">Coiled coil</keyword>
<sequence length="722" mass="77022">MKKMAQRESPQRGVQHALLQRERAALQLALERGRREPDQALASAVRAQLDDLEGRLINISNGSFSDDAAETSWAQDVTSTPRSTRVSFVHRPPQSSTPQVDRSFYPARADASHSSMPEVESPTRQPRGQTAGSAVSAAANEFVELQLRSLSLHQELVMSHLRQVLETNQNVLRELRDSHQSVLAEVKQQQIALEQLSKKVDDIATKAATAATASRAQRQRDEADYVEEYTTAYETDFDPYREYSHLEAAAVSGAASTLVAAGPPHAMAPPPAAPLGYPPQFRGAPYASYPPPPPPHLGYPLAPPPPPLARPLPPPLAPPQQFFSPQVAAAAAAVPTPGLCLAEGQPLPQFSFDISQPPPSTSVASSTPSHVASGDVGRVSAFSRLSKVPPPSQAPVGPPVTTITPAAPALPPKPPNAPHAFQIPLPATGSSPASVSLPGAVQGFSQPFPSLAAATPTASKSAAAMPQLHGLLTGSVPSLASVAPEKQEPMTTIGTRTAEASPVISVGSSFFYEWCRRQGLVCFEERAKLFRYDEKEWKERGIGVVKLLENKEGKVRLLMRREQVLKVCANHYIHSGMTLTPMPKKDTAWIWDAQDFADGEARPQKFCIRFKTPEIAAQFKEAFDQAVNKSKQAVASCSPAASTAASAAATLSMSPSPLRVSTITAPSKFESSSATTHPTFVISTPGFGTSKSVVMPPVFGSGTATTGAAYSVNQFGICRFRS</sequence>
<dbReference type="PROSITE" id="PS50196">
    <property type="entry name" value="RANBD1"/>
    <property type="match status" value="1"/>
</dbReference>
<dbReference type="Pfam" id="PF00638">
    <property type="entry name" value="Ran_BP1"/>
    <property type="match status" value="1"/>
</dbReference>
<keyword evidence="5" id="KW-1185">Reference proteome</keyword>
<dbReference type="SUPFAM" id="SSF50729">
    <property type="entry name" value="PH domain-like"/>
    <property type="match status" value="1"/>
</dbReference>
<evidence type="ECO:0000259" key="3">
    <source>
        <dbReference type="PROSITE" id="PS50196"/>
    </source>
</evidence>
<dbReference type="VEuPathDB" id="VectorBase:LOC119166796"/>
<dbReference type="CDD" id="cd00835">
    <property type="entry name" value="RanBD_family"/>
    <property type="match status" value="1"/>
</dbReference>
<dbReference type="PANTHER" id="PTHR23138:SF87">
    <property type="entry name" value="E3 SUMO-PROTEIN LIGASE RANBP2"/>
    <property type="match status" value="1"/>
</dbReference>
<feature type="region of interest" description="Disordered" evidence="2">
    <location>
        <begin position="386"/>
        <end position="407"/>
    </location>
</feature>
<dbReference type="Gene3D" id="2.30.29.30">
    <property type="entry name" value="Pleckstrin-homology domain (PH domain)/Phosphotyrosine-binding domain (PTB)"/>
    <property type="match status" value="1"/>
</dbReference>
<dbReference type="GO" id="GO:0005096">
    <property type="term" value="F:GTPase activator activity"/>
    <property type="evidence" value="ECO:0007669"/>
    <property type="project" value="TreeGrafter"/>
</dbReference>
<dbReference type="EMBL" id="JABSTU010000001">
    <property type="protein sequence ID" value="KAH8041202.1"/>
    <property type="molecule type" value="Genomic_DNA"/>
</dbReference>
<feature type="region of interest" description="Disordered" evidence="2">
    <location>
        <begin position="87"/>
        <end position="135"/>
    </location>
</feature>
<feature type="compositionally biased region" description="Pro residues" evidence="2">
    <location>
        <begin position="388"/>
        <end position="398"/>
    </location>
</feature>
<dbReference type="Proteomes" id="UP000821866">
    <property type="component" value="Chromosome 1"/>
</dbReference>
<dbReference type="InterPro" id="IPR011993">
    <property type="entry name" value="PH-like_dom_sf"/>
</dbReference>
<dbReference type="PANTHER" id="PTHR23138">
    <property type="entry name" value="RAN BINDING PROTEIN"/>
    <property type="match status" value="1"/>
</dbReference>
<feature type="compositionally biased region" description="Polar residues" evidence="2">
    <location>
        <begin position="122"/>
        <end position="133"/>
    </location>
</feature>
<gene>
    <name evidence="4" type="ORF">HPB51_013862</name>
</gene>
<evidence type="ECO:0000313" key="4">
    <source>
        <dbReference type="EMBL" id="KAH8041202.1"/>
    </source>
</evidence>
<dbReference type="AlphaFoldDB" id="A0A9J6F321"/>
<reference evidence="4" key="2">
    <citation type="submission" date="2021-09" db="EMBL/GenBank/DDBJ databases">
        <authorList>
            <person name="Jia N."/>
            <person name="Wang J."/>
            <person name="Shi W."/>
            <person name="Du L."/>
            <person name="Sun Y."/>
            <person name="Zhan W."/>
            <person name="Jiang J."/>
            <person name="Wang Q."/>
            <person name="Zhang B."/>
            <person name="Ji P."/>
            <person name="Sakyi L.B."/>
            <person name="Cui X."/>
            <person name="Yuan T."/>
            <person name="Jiang B."/>
            <person name="Yang W."/>
            <person name="Lam T.T.-Y."/>
            <person name="Chang Q."/>
            <person name="Ding S."/>
            <person name="Wang X."/>
            <person name="Zhu J."/>
            <person name="Ruan X."/>
            <person name="Zhao L."/>
            <person name="Wei J."/>
            <person name="Que T."/>
            <person name="Du C."/>
            <person name="Cheng J."/>
            <person name="Dai P."/>
            <person name="Han X."/>
            <person name="Huang E."/>
            <person name="Gao Y."/>
            <person name="Liu J."/>
            <person name="Shao H."/>
            <person name="Ye R."/>
            <person name="Li L."/>
            <person name="Wei W."/>
            <person name="Wang X."/>
            <person name="Wang C."/>
            <person name="Huo Q."/>
            <person name="Li W."/>
            <person name="Guo W."/>
            <person name="Chen H."/>
            <person name="Chen S."/>
            <person name="Zhou L."/>
            <person name="Zhou L."/>
            <person name="Ni X."/>
            <person name="Tian J."/>
            <person name="Zhou Y."/>
            <person name="Sheng Y."/>
            <person name="Liu T."/>
            <person name="Pan Y."/>
            <person name="Xia L."/>
            <person name="Li J."/>
            <person name="Zhao F."/>
            <person name="Cao W."/>
        </authorList>
    </citation>
    <scope>NUCLEOTIDE SEQUENCE</scope>
    <source>
        <strain evidence="4">Rmic-2018</strain>
        <tissue evidence="4">Larvae</tissue>
    </source>
</reference>
<dbReference type="GO" id="GO:0005643">
    <property type="term" value="C:nuclear pore"/>
    <property type="evidence" value="ECO:0007669"/>
    <property type="project" value="TreeGrafter"/>
</dbReference>
<name>A0A9J6F321_RHIMP</name>
<feature type="domain" description="RanBD1" evidence="3">
    <location>
        <begin position="499"/>
        <end position="632"/>
    </location>
</feature>
<dbReference type="SMART" id="SM00160">
    <property type="entry name" value="RanBD"/>
    <property type="match status" value="1"/>
</dbReference>
<dbReference type="GO" id="GO:0005737">
    <property type="term" value="C:cytoplasm"/>
    <property type="evidence" value="ECO:0007669"/>
    <property type="project" value="TreeGrafter"/>
</dbReference>
<evidence type="ECO:0000256" key="1">
    <source>
        <dbReference type="SAM" id="Coils"/>
    </source>
</evidence>